<dbReference type="EMBL" id="LNYI01000049">
    <property type="protein sequence ID" value="KTD19605.1"/>
    <property type="molecule type" value="Genomic_DNA"/>
</dbReference>
<gene>
    <name evidence="3" type="ORF">Llan_2067</name>
</gene>
<comment type="caution">
    <text evidence="3">The sequence shown here is derived from an EMBL/GenBank/DDBJ whole genome shotgun (WGS) entry which is preliminary data.</text>
</comment>
<dbReference type="InterPro" id="IPR025538">
    <property type="entry name" value="DUF4424"/>
</dbReference>
<evidence type="ECO:0000259" key="2">
    <source>
        <dbReference type="Pfam" id="PF14415"/>
    </source>
</evidence>
<sequence>MKIKIIFLIHILLLSTKFAFANDSTAELATGGLVFTKNPSIALQSEKLYLSLKKVRVHYIFFNKSDKPIKVTVAFPLPLIKSYRYDRQLSEWPVDDPNNPVGFITRVNNQPIKMSIYQKAIAKNKDQTALLKKYGIPLSPGYSKTRQALLNLPKQQWSELEALGLIWLEEFDDGKGMRKEPQPGWDLKTIYTWEQTFPPKQAITIEHEYQPVIGSTAGTSIGAPYAVHEEGYKKYMKKYCVSETMQKSLAAKNKEGGIPYTESRLAYILKTGANWAGPIDDFTLIIDKGNKSNLISFCGKEKAKKITDTQFQIIKKDFLPAHNLHILFLIPYADQR</sequence>
<reference evidence="3 4" key="1">
    <citation type="submission" date="2015-11" db="EMBL/GenBank/DDBJ databases">
        <title>Genomic analysis of 38 Legionella species identifies large and diverse effector repertoires.</title>
        <authorList>
            <person name="Burstein D."/>
            <person name="Amaro F."/>
            <person name="Zusman T."/>
            <person name="Lifshitz Z."/>
            <person name="Cohen O."/>
            <person name="Gilbert J.A."/>
            <person name="Pupko T."/>
            <person name="Shuman H.A."/>
            <person name="Segal G."/>
        </authorList>
    </citation>
    <scope>NUCLEOTIDE SEQUENCE [LARGE SCALE GENOMIC DNA]</scope>
    <source>
        <strain evidence="3 4">ATCC 49751</strain>
    </source>
</reference>
<name>A0A0W0VHI3_9GAMM</name>
<evidence type="ECO:0000313" key="3">
    <source>
        <dbReference type="EMBL" id="KTD19605.1"/>
    </source>
</evidence>
<dbReference type="RefSeq" id="WP_028373656.1">
    <property type="nucleotide sequence ID" value="NZ_CAAAJD010000021.1"/>
</dbReference>
<feature type="signal peptide" evidence="1">
    <location>
        <begin position="1"/>
        <end position="21"/>
    </location>
</feature>
<evidence type="ECO:0000313" key="4">
    <source>
        <dbReference type="Proteomes" id="UP000054869"/>
    </source>
</evidence>
<feature type="domain" description="DUF4424" evidence="2">
    <location>
        <begin position="21"/>
        <end position="327"/>
    </location>
</feature>
<dbReference type="AlphaFoldDB" id="A0A0W0VHI3"/>
<feature type="chain" id="PRO_5006914815" description="DUF4424 domain-containing protein" evidence="1">
    <location>
        <begin position="22"/>
        <end position="336"/>
    </location>
</feature>
<keyword evidence="4" id="KW-1185">Reference proteome</keyword>
<dbReference type="Pfam" id="PF14415">
    <property type="entry name" value="DUF4424"/>
    <property type="match status" value="1"/>
</dbReference>
<proteinExistence type="predicted"/>
<dbReference type="Proteomes" id="UP000054869">
    <property type="component" value="Unassembled WGS sequence"/>
</dbReference>
<protein>
    <recommendedName>
        <fullName evidence="2">DUF4424 domain-containing protein</fullName>
    </recommendedName>
</protein>
<dbReference type="STRING" id="45067.Llan_2067"/>
<organism evidence="3 4">
    <name type="scientific">Legionella lansingensis</name>
    <dbReference type="NCBI Taxonomy" id="45067"/>
    <lineage>
        <taxon>Bacteria</taxon>
        <taxon>Pseudomonadati</taxon>
        <taxon>Pseudomonadota</taxon>
        <taxon>Gammaproteobacteria</taxon>
        <taxon>Legionellales</taxon>
        <taxon>Legionellaceae</taxon>
        <taxon>Legionella</taxon>
    </lineage>
</organism>
<dbReference type="OrthoDB" id="7299818at2"/>
<dbReference type="Gene3D" id="2.60.40.3680">
    <property type="match status" value="2"/>
</dbReference>
<accession>A0A0W0VHI3</accession>
<keyword evidence="1" id="KW-0732">Signal</keyword>
<dbReference type="eggNOG" id="COG3693">
    <property type="taxonomic scope" value="Bacteria"/>
</dbReference>
<evidence type="ECO:0000256" key="1">
    <source>
        <dbReference type="SAM" id="SignalP"/>
    </source>
</evidence>
<dbReference type="PATRIC" id="fig|45067.4.peg.2168"/>